<proteinExistence type="predicted"/>
<evidence type="ECO:0000256" key="2">
    <source>
        <dbReference type="ARBA" id="ARBA00022737"/>
    </source>
</evidence>
<dbReference type="GO" id="GO:0000226">
    <property type="term" value="P:microtubule cytoskeleton organization"/>
    <property type="evidence" value="ECO:0000318"/>
    <property type="project" value="GO_Central"/>
</dbReference>
<keyword evidence="6" id="KW-1185">Reference proteome</keyword>
<reference evidence="5 6" key="1">
    <citation type="journal article" date="2007" name="Nature">
        <title>The medaka draft genome and insights into vertebrate genome evolution.</title>
        <authorList>
            <person name="Kasahara M."/>
            <person name="Naruse K."/>
            <person name="Sasaki S."/>
            <person name="Nakatani Y."/>
            <person name="Qu W."/>
            <person name="Ahsan B."/>
            <person name="Yamada T."/>
            <person name="Nagayasu Y."/>
            <person name="Doi K."/>
            <person name="Kasai Y."/>
            <person name="Jindo T."/>
            <person name="Kobayashi D."/>
            <person name="Shimada A."/>
            <person name="Toyoda A."/>
            <person name="Kuroki Y."/>
            <person name="Fujiyama A."/>
            <person name="Sasaki T."/>
            <person name="Shimizu A."/>
            <person name="Asakawa S."/>
            <person name="Shimizu N."/>
            <person name="Hashimoto S."/>
            <person name="Yang J."/>
            <person name="Lee Y."/>
            <person name="Matsushima K."/>
            <person name="Sugano S."/>
            <person name="Sakaizumi M."/>
            <person name="Narita T."/>
            <person name="Ohishi K."/>
            <person name="Haga S."/>
            <person name="Ohta F."/>
            <person name="Nomoto H."/>
            <person name="Nogata K."/>
            <person name="Morishita T."/>
            <person name="Endo T."/>
            <person name="Shin-I T."/>
            <person name="Takeda H."/>
            <person name="Morishita S."/>
            <person name="Kohara Y."/>
        </authorList>
    </citation>
    <scope>NUCLEOTIDE SEQUENCE [LARGE SCALE GENOMIC DNA]</scope>
    <source>
        <strain evidence="5 6">Hd-rR</strain>
    </source>
</reference>
<dbReference type="GO" id="GO:0005813">
    <property type="term" value="C:centrosome"/>
    <property type="evidence" value="ECO:0000318"/>
    <property type="project" value="GO_Central"/>
</dbReference>
<dbReference type="PROSITE" id="PS00018">
    <property type="entry name" value="EF_HAND_1"/>
    <property type="match status" value="1"/>
</dbReference>
<dbReference type="Proteomes" id="UP000001038">
    <property type="component" value="Chromosome 17"/>
</dbReference>
<dbReference type="PANTHER" id="PTHR10891">
    <property type="entry name" value="EF-HAND CALCIUM-BINDING DOMAIN CONTAINING PROTEIN"/>
    <property type="match status" value="1"/>
</dbReference>
<dbReference type="GO" id="GO:0007099">
    <property type="term" value="P:centriole replication"/>
    <property type="evidence" value="ECO:0000318"/>
    <property type="project" value="GO_Central"/>
</dbReference>
<dbReference type="FunFam" id="1.10.238.10:FF:000028">
    <property type="entry name" value="Putative calcium-binding mitochondrial carrier protein scamc-2"/>
    <property type="match status" value="1"/>
</dbReference>
<reference evidence="5" key="3">
    <citation type="submission" date="2025-09" db="UniProtKB">
        <authorList>
            <consortium name="Ensembl"/>
        </authorList>
    </citation>
    <scope>IDENTIFICATION</scope>
    <source>
        <strain evidence="5">Hd-rR</strain>
    </source>
</reference>
<feature type="domain" description="EF-hand" evidence="4">
    <location>
        <begin position="105"/>
        <end position="140"/>
    </location>
</feature>
<sequence>MDQFHHLFAKLDQNNDGFISIAELQDEMRKHGILSSNGKMQVKRGLVDSYDKNKDGLLDYEEFLCYMMDRERKWKIYFHDLDKNKCGVIDQDDIICLFKELGVVISKPNAKKIIQMIDKDSSLTVDWNEFLQHIILNPVDTIGELVSSWKHGLQPHDPEKDKTGLEDE</sequence>
<keyword evidence="1" id="KW-0479">Metal-binding</keyword>
<dbReference type="InterPro" id="IPR018247">
    <property type="entry name" value="EF_Hand_1_Ca_BS"/>
</dbReference>
<dbReference type="STRING" id="8090.ENSORLP00000028099"/>
<evidence type="ECO:0000313" key="5">
    <source>
        <dbReference type="Ensembl" id="ENSORLP00000028099.1"/>
    </source>
</evidence>
<reference evidence="5" key="2">
    <citation type="submission" date="2025-08" db="UniProtKB">
        <authorList>
            <consortium name="Ensembl"/>
        </authorList>
    </citation>
    <scope>IDENTIFICATION</scope>
    <source>
        <strain evidence="5">Hd-rR</strain>
    </source>
</reference>
<dbReference type="Gene3D" id="1.10.238.10">
    <property type="entry name" value="EF-hand"/>
    <property type="match status" value="2"/>
</dbReference>
<dbReference type="SUPFAM" id="SSF47473">
    <property type="entry name" value="EF-hand"/>
    <property type="match status" value="1"/>
</dbReference>
<dbReference type="InterPro" id="IPR011992">
    <property type="entry name" value="EF-hand-dom_pair"/>
</dbReference>
<evidence type="ECO:0000259" key="4">
    <source>
        <dbReference type="PROSITE" id="PS50222"/>
    </source>
</evidence>
<feature type="domain" description="EF-hand" evidence="4">
    <location>
        <begin position="69"/>
        <end position="104"/>
    </location>
</feature>
<feature type="domain" description="EF-hand" evidence="4">
    <location>
        <begin position="1"/>
        <end position="34"/>
    </location>
</feature>
<dbReference type="GO" id="GO:0005509">
    <property type="term" value="F:calcium ion binding"/>
    <property type="evidence" value="ECO:0000318"/>
    <property type="project" value="GO_Central"/>
</dbReference>
<dbReference type="InParanoid" id="A0A3B3H846"/>
<evidence type="ECO:0000256" key="3">
    <source>
        <dbReference type="ARBA" id="ARBA00022837"/>
    </source>
</evidence>
<protein>
    <recommendedName>
        <fullName evidence="4">EF-hand domain-containing protein</fullName>
    </recommendedName>
</protein>
<name>A0A3B3H846_ORYLA</name>
<keyword evidence="3" id="KW-0106">Calcium</keyword>
<organism evidence="5 6">
    <name type="scientific">Oryzias latipes</name>
    <name type="common">Japanese rice fish</name>
    <name type="synonym">Japanese killifish</name>
    <dbReference type="NCBI Taxonomy" id="8090"/>
    <lineage>
        <taxon>Eukaryota</taxon>
        <taxon>Metazoa</taxon>
        <taxon>Chordata</taxon>
        <taxon>Craniata</taxon>
        <taxon>Vertebrata</taxon>
        <taxon>Euteleostomi</taxon>
        <taxon>Actinopterygii</taxon>
        <taxon>Neopterygii</taxon>
        <taxon>Teleostei</taxon>
        <taxon>Neoteleostei</taxon>
        <taxon>Acanthomorphata</taxon>
        <taxon>Ovalentaria</taxon>
        <taxon>Atherinomorphae</taxon>
        <taxon>Beloniformes</taxon>
        <taxon>Adrianichthyidae</taxon>
        <taxon>Oryziinae</taxon>
        <taxon>Oryzias</taxon>
    </lineage>
</organism>
<evidence type="ECO:0000256" key="1">
    <source>
        <dbReference type="ARBA" id="ARBA00022723"/>
    </source>
</evidence>
<dbReference type="PROSITE" id="PS50222">
    <property type="entry name" value="EF_HAND_2"/>
    <property type="match status" value="3"/>
</dbReference>
<dbReference type="AlphaFoldDB" id="A0A3B3H846"/>
<dbReference type="InterPro" id="IPR039647">
    <property type="entry name" value="EF_hand_pair_protein_CML-like"/>
</dbReference>
<dbReference type="Pfam" id="PF13499">
    <property type="entry name" value="EF-hand_7"/>
    <property type="match status" value="2"/>
</dbReference>
<dbReference type="Bgee" id="ENSORLG00000028199">
    <property type="expression patterns" value="Expressed in brain and 5 other cell types or tissues"/>
</dbReference>
<dbReference type="SMART" id="SM00054">
    <property type="entry name" value="EFh"/>
    <property type="match status" value="4"/>
</dbReference>
<dbReference type="GO" id="GO:0005634">
    <property type="term" value="C:nucleus"/>
    <property type="evidence" value="ECO:0000318"/>
    <property type="project" value="GO_Central"/>
</dbReference>
<dbReference type="GO" id="GO:0005814">
    <property type="term" value="C:centriole"/>
    <property type="evidence" value="ECO:0000318"/>
    <property type="project" value="GO_Central"/>
</dbReference>
<dbReference type="Ensembl" id="ENSORLT00000031498.1">
    <property type="protein sequence ID" value="ENSORLP00000028099.1"/>
    <property type="gene ID" value="ENSORLG00000028199.1"/>
</dbReference>
<dbReference type="GeneTree" id="ENSGT00940000173726"/>
<dbReference type="InterPro" id="IPR002048">
    <property type="entry name" value="EF_hand_dom"/>
</dbReference>
<keyword evidence="2" id="KW-0677">Repeat</keyword>
<accession>A0A3B3H846</accession>
<evidence type="ECO:0000313" key="6">
    <source>
        <dbReference type="Proteomes" id="UP000001038"/>
    </source>
</evidence>
<dbReference type="CDD" id="cd00051">
    <property type="entry name" value="EFh"/>
    <property type="match status" value="2"/>
</dbReference>